<dbReference type="RefSeq" id="WP_406789365.1">
    <property type="nucleotide sequence ID" value="NZ_JBJIAA010000020.1"/>
</dbReference>
<evidence type="ECO:0000256" key="1">
    <source>
        <dbReference type="SAM" id="Phobius"/>
    </source>
</evidence>
<organism evidence="2 3">
    <name type="scientific">Clostridium neuense</name>
    <dbReference type="NCBI Taxonomy" id="1728934"/>
    <lineage>
        <taxon>Bacteria</taxon>
        <taxon>Bacillati</taxon>
        <taxon>Bacillota</taxon>
        <taxon>Clostridia</taxon>
        <taxon>Eubacteriales</taxon>
        <taxon>Clostridiaceae</taxon>
        <taxon>Clostridium</taxon>
    </lineage>
</organism>
<sequence>MKRITKIIIWILISLTLQSAVLLYFNNFRVNKKVTYKKIDIPARKKSDMKVSIPSGAYNIKVSSTGKFVSYYLKNSIHVIEMDTGKDNSINLEVPVADTSISWRASDDKLMVIERKYSSIKVYTYSPKENNMKRNLNMKNEAEAYPVGSSYRITGIEQNNKNTLIYLKVTQNGSGNYSLLKKLDISTGIKELQLPIHNIGNYYIFKSENTIVFEDEVDKKVYMRSNNGYNQKLQVPQVTNSKLLGVDDNGMVYIGKLVNNKVSQVYTCNISTGNAEGTGGSNSEKKAHMLNTFKGNWSTISLKESIQPKNIYVSDTGGLYTIDSQKGVVSNVKTAKKYSFKGTYVCMFGDNSDGGIISLSDGKIIETMI</sequence>
<dbReference type="SUPFAM" id="SSF82171">
    <property type="entry name" value="DPP6 N-terminal domain-like"/>
    <property type="match status" value="1"/>
</dbReference>
<keyword evidence="3" id="KW-1185">Reference proteome</keyword>
<accession>A0ABW8TKE7</accession>
<gene>
    <name evidence="2" type="ORF">ACJDT4_20020</name>
</gene>
<feature type="transmembrane region" description="Helical" evidence="1">
    <location>
        <begin position="7"/>
        <end position="25"/>
    </location>
</feature>
<dbReference type="Proteomes" id="UP001623592">
    <property type="component" value="Unassembled WGS sequence"/>
</dbReference>
<keyword evidence="1" id="KW-0812">Transmembrane</keyword>
<proteinExistence type="predicted"/>
<dbReference type="EMBL" id="JBJIAA010000020">
    <property type="protein sequence ID" value="MFL0252706.1"/>
    <property type="molecule type" value="Genomic_DNA"/>
</dbReference>
<evidence type="ECO:0000313" key="3">
    <source>
        <dbReference type="Proteomes" id="UP001623592"/>
    </source>
</evidence>
<reference evidence="2 3" key="1">
    <citation type="submission" date="2024-11" db="EMBL/GenBank/DDBJ databases">
        <authorList>
            <person name="Heng Y.C."/>
            <person name="Lim A.C.H."/>
            <person name="Lee J.K.Y."/>
            <person name="Kittelmann S."/>
        </authorList>
    </citation>
    <scope>NUCLEOTIDE SEQUENCE [LARGE SCALE GENOMIC DNA]</scope>
    <source>
        <strain evidence="2 3">WILCCON 0114</strain>
    </source>
</reference>
<name>A0ABW8TKE7_9CLOT</name>
<keyword evidence="1" id="KW-1133">Transmembrane helix</keyword>
<keyword evidence="1" id="KW-0472">Membrane</keyword>
<protein>
    <submittedName>
        <fullName evidence="2">Uncharacterized protein</fullName>
    </submittedName>
</protein>
<comment type="caution">
    <text evidence="2">The sequence shown here is derived from an EMBL/GenBank/DDBJ whole genome shotgun (WGS) entry which is preliminary data.</text>
</comment>
<evidence type="ECO:0000313" key="2">
    <source>
        <dbReference type="EMBL" id="MFL0252706.1"/>
    </source>
</evidence>